<evidence type="ECO:0000313" key="3">
    <source>
        <dbReference type="EMBL" id="MEJ8573772.1"/>
    </source>
</evidence>
<dbReference type="InterPro" id="IPR003779">
    <property type="entry name" value="CMD-like"/>
</dbReference>
<name>A0AAW9RU56_9HYPH</name>
<sequence>MARASRTTKTKAAAAKRPAKKTPAGKAKAKAKSGAKSTAPKAAPRAKTTAKATGKPPATRSAAKKTRAQTYVEADPVFAAGLELRHAMWGPGGGEDQINAASDFLLPLQEIVTKYCFGETWTREALSRRDRSLVTLGILVSQARPHELKVHVRGALANGVTKEEIGEVLRHAMVYCGIPRGVEAYRSAAEVLNELGLD</sequence>
<dbReference type="Gene3D" id="1.20.1290.10">
    <property type="entry name" value="AhpD-like"/>
    <property type="match status" value="1"/>
</dbReference>
<evidence type="ECO:0000256" key="1">
    <source>
        <dbReference type="SAM" id="MobiDB-lite"/>
    </source>
</evidence>
<dbReference type="InterPro" id="IPR029032">
    <property type="entry name" value="AhpD-like"/>
</dbReference>
<dbReference type="Proteomes" id="UP001378188">
    <property type="component" value="Unassembled WGS sequence"/>
</dbReference>
<evidence type="ECO:0000313" key="4">
    <source>
        <dbReference type="Proteomes" id="UP001378188"/>
    </source>
</evidence>
<dbReference type="EMBL" id="JAZHOF010000008">
    <property type="protein sequence ID" value="MEJ8573772.1"/>
    <property type="molecule type" value="Genomic_DNA"/>
</dbReference>
<gene>
    <name evidence="3" type="ORF">V3328_19935</name>
</gene>
<dbReference type="RefSeq" id="WP_340331467.1">
    <property type="nucleotide sequence ID" value="NZ_JAZHOF010000008.1"/>
</dbReference>
<dbReference type="SUPFAM" id="SSF69118">
    <property type="entry name" value="AhpD-like"/>
    <property type="match status" value="1"/>
</dbReference>
<dbReference type="AlphaFoldDB" id="A0AAW9RU56"/>
<evidence type="ECO:0000259" key="2">
    <source>
        <dbReference type="Pfam" id="PF02627"/>
    </source>
</evidence>
<dbReference type="InterPro" id="IPR052512">
    <property type="entry name" value="4CMD/NDH-1_regulator"/>
</dbReference>
<feature type="compositionally biased region" description="Low complexity" evidence="1">
    <location>
        <begin position="34"/>
        <end position="59"/>
    </location>
</feature>
<feature type="domain" description="Carboxymuconolactone decarboxylase-like" evidence="2">
    <location>
        <begin position="108"/>
        <end position="189"/>
    </location>
</feature>
<keyword evidence="4" id="KW-1185">Reference proteome</keyword>
<organism evidence="3 4">
    <name type="scientific">Microbaculum marinum</name>
    <dbReference type="NCBI Taxonomy" id="1764581"/>
    <lineage>
        <taxon>Bacteria</taxon>
        <taxon>Pseudomonadati</taxon>
        <taxon>Pseudomonadota</taxon>
        <taxon>Alphaproteobacteria</taxon>
        <taxon>Hyphomicrobiales</taxon>
        <taxon>Tepidamorphaceae</taxon>
        <taxon>Microbaculum</taxon>
    </lineage>
</organism>
<dbReference type="Pfam" id="PF02627">
    <property type="entry name" value="CMD"/>
    <property type="match status" value="1"/>
</dbReference>
<accession>A0AAW9RU56</accession>
<dbReference type="PANTHER" id="PTHR33570">
    <property type="entry name" value="4-CARBOXYMUCONOLACTONE DECARBOXYLASE FAMILY PROTEIN"/>
    <property type="match status" value="1"/>
</dbReference>
<dbReference type="GO" id="GO:0051920">
    <property type="term" value="F:peroxiredoxin activity"/>
    <property type="evidence" value="ECO:0007669"/>
    <property type="project" value="InterPro"/>
</dbReference>
<feature type="compositionally biased region" description="Low complexity" evidence="1">
    <location>
        <begin position="1"/>
        <end position="26"/>
    </location>
</feature>
<reference evidence="3 4" key="1">
    <citation type="submission" date="2024-02" db="EMBL/GenBank/DDBJ databases">
        <title>Genome analysis and characterization of Microbaculum marinisediminis sp. nov., isolated from marine sediment.</title>
        <authorList>
            <person name="Du Z.-J."/>
            <person name="Ye Y.-Q."/>
            <person name="Zhang Z.-R."/>
            <person name="Yuan S.-M."/>
            <person name="Zhang X.-Y."/>
        </authorList>
    </citation>
    <scope>NUCLEOTIDE SEQUENCE [LARGE SCALE GENOMIC DNA]</scope>
    <source>
        <strain evidence="3 4">SDUM1044001</strain>
    </source>
</reference>
<comment type="caution">
    <text evidence="3">The sequence shown here is derived from an EMBL/GenBank/DDBJ whole genome shotgun (WGS) entry which is preliminary data.</text>
</comment>
<dbReference type="PANTHER" id="PTHR33570:SF2">
    <property type="entry name" value="CARBOXYMUCONOLACTONE DECARBOXYLASE-LIKE DOMAIN-CONTAINING PROTEIN"/>
    <property type="match status" value="1"/>
</dbReference>
<protein>
    <submittedName>
        <fullName evidence="3">Carboxymuconolactone decarboxylase family protein</fullName>
    </submittedName>
</protein>
<feature type="region of interest" description="Disordered" evidence="1">
    <location>
        <begin position="1"/>
        <end position="68"/>
    </location>
</feature>
<proteinExistence type="predicted"/>